<protein>
    <submittedName>
        <fullName evidence="6">MFS transporter</fullName>
    </submittedName>
</protein>
<feature type="transmembrane region" description="Helical" evidence="5">
    <location>
        <begin position="41"/>
        <end position="59"/>
    </location>
</feature>
<dbReference type="EMBL" id="CP021108">
    <property type="protein sequence ID" value="ARP84427.1"/>
    <property type="molecule type" value="Genomic_DNA"/>
</dbReference>
<dbReference type="STRING" id="1416806.CAL12_08430"/>
<dbReference type="PANTHER" id="PTHR43596:SF1">
    <property type="entry name" value="ADP,ATP CARRIER PROTEIN"/>
    <property type="match status" value="1"/>
</dbReference>
<feature type="region of interest" description="Disordered" evidence="4">
    <location>
        <begin position="1"/>
        <end position="21"/>
    </location>
</feature>
<evidence type="ECO:0000256" key="1">
    <source>
        <dbReference type="ARBA" id="ARBA00022692"/>
    </source>
</evidence>
<dbReference type="InterPro" id="IPR036259">
    <property type="entry name" value="MFS_trans_sf"/>
</dbReference>
<dbReference type="Gene3D" id="1.20.1250.20">
    <property type="entry name" value="MFS general substrate transporter like domains"/>
    <property type="match status" value="1"/>
</dbReference>
<gene>
    <name evidence="6" type="ORF">CAL12_08430</name>
</gene>
<dbReference type="PANTHER" id="PTHR43596">
    <property type="entry name" value="ADP,ATP CARRIER PROTEIN"/>
    <property type="match status" value="1"/>
</dbReference>
<evidence type="ECO:0000256" key="5">
    <source>
        <dbReference type="SAM" id="Phobius"/>
    </source>
</evidence>
<keyword evidence="7" id="KW-1185">Reference proteome</keyword>
<feature type="transmembrane region" description="Helical" evidence="5">
    <location>
        <begin position="79"/>
        <end position="98"/>
    </location>
</feature>
<organism evidence="6 7">
    <name type="scientific">Bordetella genomosp. 8</name>
    <dbReference type="NCBI Taxonomy" id="1416806"/>
    <lineage>
        <taxon>Bacteria</taxon>
        <taxon>Pseudomonadati</taxon>
        <taxon>Pseudomonadota</taxon>
        <taxon>Betaproteobacteria</taxon>
        <taxon>Burkholderiales</taxon>
        <taxon>Alcaligenaceae</taxon>
        <taxon>Bordetella</taxon>
    </lineage>
</organism>
<dbReference type="Pfam" id="PF07690">
    <property type="entry name" value="MFS_1"/>
    <property type="match status" value="1"/>
</dbReference>
<accession>A0A1W6YTL6</accession>
<dbReference type="KEGG" id="bgv:CAL12_08430"/>
<feature type="transmembrane region" description="Helical" evidence="5">
    <location>
        <begin position="274"/>
        <end position="293"/>
    </location>
</feature>
<reference evidence="6 7" key="1">
    <citation type="submission" date="2017-05" db="EMBL/GenBank/DDBJ databases">
        <title>Complete and WGS of Bordetella genogroups.</title>
        <authorList>
            <person name="Spilker T."/>
            <person name="LiPuma J."/>
        </authorList>
    </citation>
    <scope>NUCLEOTIDE SEQUENCE [LARGE SCALE GENOMIC DNA]</scope>
    <source>
        <strain evidence="6 7">AU19157</strain>
    </source>
</reference>
<feature type="transmembrane region" description="Helical" evidence="5">
    <location>
        <begin position="433"/>
        <end position="454"/>
    </location>
</feature>
<proteinExistence type="predicted"/>
<evidence type="ECO:0000256" key="4">
    <source>
        <dbReference type="SAM" id="MobiDB-lite"/>
    </source>
</evidence>
<dbReference type="SUPFAM" id="SSF103473">
    <property type="entry name" value="MFS general substrate transporter"/>
    <property type="match status" value="1"/>
</dbReference>
<sequence>MPSPVPDGGDRRPPPAHEPRAASARTLQRLRRALNIHAGEGWAALCGFAFFFCLFTGYFMLRPIRETLGIAAGVDKLQWLFTATFVVMLAAVPCFGWLARRVPRASFVTWTYAFFAASLAAFAAWLYARPDDLWAARGFYVWLSVFNLFVVSVAWSLMADVFRTNQAKRLFAFIAAGASTGGLTGPVLGAALAGTLGAPGLILLSALCLALTLPMKSWLMRWREVAGAGTPPAGAAEPVTPDEADAVGRAADSPDRPIGGGILAGATRTFSSPLLLGLAAFVVLLATASTFLYMEQARLVADAFTSSAERIRVFSALDFVVQALSMVTQLFLTGRLAQRLGVTFLLTAVPLVICAGFLVLAVAPVFVVLAVVMVLRRVGEYALVRPGREMVFTTVDAEAKYKAKNFIDTVVYRAGDAASAWVKTGVDALGQGAALVALVGAACAAIWAACGYLLGRRADRRRV</sequence>
<evidence type="ECO:0000256" key="3">
    <source>
        <dbReference type="ARBA" id="ARBA00023136"/>
    </source>
</evidence>
<evidence type="ECO:0000313" key="6">
    <source>
        <dbReference type="EMBL" id="ARP84427.1"/>
    </source>
</evidence>
<feature type="transmembrane region" description="Helical" evidence="5">
    <location>
        <begin position="313"/>
        <end position="332"/>
    </location>
</feature>
<feature type="transmembrane region" description="Helical" evidence="5">
    <location>
        <begin position="110"/>
        <end position="127"/>
    </location>
</feature>
<dbReference type="InterPro" id="IPR011701">
    <property type="entry name" value="MFS"/>
</dbReference>
<feature type="transmembrane region" description="Helical" evidence="5">
    <location>
        <begin position="196"/>
        <end position="213"/>
    </location>
</feature>
<name>A0A1W6YTL6_9BORD</name>
<evidence type="ECO:0000256" key="2">
    <source>
        <dbReference type="ARBA" id="ARBA00022989"/>
    </source>
</evidence>
<keyword evidence="1 5" id="KW-0812">Transmembrane</keyword>
<feature type="transmembrane region" description="Helical" evidence="5">
    <location>
        <begin position="139"/>
        <end position="158"/>
    </location>
</feature>
<dbReference type="Proteomes" id="UP000194151">
    <property type="component" value="Chromosome"/>
</dbReference>
<feature type="transmembrane region" description="Helical" evidence="5">
    <location>
        <begin position="170"/>
        <end position="190"/>
    </location>
</feature>
<evidence type="ECO:0000313" key="7">
    <source>
        <dbReference type="Proteomes" id="UP000194151"/>
    </source>
</evidence>
<dbReference type="AlphaFoldDB" id="A0A1W6YTL6"/>
<feature type="transmembrane region" description="Helical" evidence="5">
    <location>
        <begin position="344"/>
        <end position="375"/>
    </location>
</feature>
<dbReference type="GO" id="GO:0022857">
    <property type="term" value="F:transmembrane transporter activity"/>
    <property type="evidence" value="ECO:0007669"/>
    <property type="project" value="InterPro"/>
</dbReference>
<keyword evidence="3 5" id="KW-0472">Membrane</keyword>
<feature type="compositionally biased region" description="Basic and acidic residues" evidence="4">
    <location>
        <begin position="8"/>
        <end position="20"/>
    </location>
</feature>
<keyword evidence="2 5" id="KW-1133">Transmembrane helix</keyword>